<dbReference type="Pfam" id="PF00577">
    <property type="entry name" value="Usher"/>
    <property type="match status" value="1"/>
</dbReference>
<dbReference type="AlphaFoldDB" id="A0A8J7FPG4"/>
<sequence length="761" mass="83403">MPRTLIALLLAGWLGSAMAAERLYLNLIVNGVAQGDVDALYDQDGYWLAEQALKRSGISTPEGMSQEQDGIRYFRADALDGIRSRLQADELTLYLDAGADEFGVHQIALTTQREPRWPSAAPWSAYLSYDAAVLHQSGADGFDYQFLPTLNAAGNGWAFRSEHSYFSGSSASSWARLRTTLDYVRPEVMQRISAGDLSPRQGALGFTQALAGIGIASAFELQPDFEAQPTFQSQAAVTQPSTAEIYLNGQRIKTIDLQPGIYEFSDLRYFSGLQNVDIVLRDRYGGTQRYAIPYYFDDTLLRAGLSDYSHNLGLGRVNGSFDRYDGLAYSLYQRYGVTDWLTVGAQASGYAGDHSYGALFSLRLGWYGVLSGVGSWARHRDQPDGDAQQLNYRYNHERFSIYANLQRQSPYYWKRSSLLPESTPLRWSANLGASIGAVGPGTLSLEYGRQEGVSAQGNADRYLLGYTFSPWPNTSLSAQARLVDGNTRSWSGFLNLSVYFADGHSLYGGAQYQNDQTLLSSTLSKSSPAGEGWGYSLSAQQQADSTDYMAWLERKLAFGQASFSGNRSVGRQGDYSNWRLGWQGALAYADGAVRLTRPIDDAFAVVRLDGLADVGIEQNGSLIGHTDEEGVLFLPDVPSFSYQQIGVVQNDLPIEYGIDRLQKTLLSGERDGRRIGFATQRIHGVSGQILRADGSPLGSRRLQLAGTALEVATAMDGRFYSEQLPAGSGLLQAEDCRVALQIPANGAVSTELGTLYCQEEQ</sequence>
<dbReference type="Gene3D" id="2.60.40.3110">
    <property type="match status" value="1"/>
</dbReference>
<evidence type="ECO:0000313" key="3">
    <source>
        <dbReference type="Proteomes" id="UP000604481"/>
    </source>
</evidence>
<comment type="caution">
    <text evidence="2">The sequence shown here is derived from an EMBL/GenBank/DDBJ whole genome shotgun (WGS) entry which is preliminary data.</text>
</comment>
<protein>
    <submittedName>
        <fullName evidence="2">Fimbrial biogenesis outer membrane usher protein</fullName>
    </submittedName>
</protein>
<keyword evidence="3" id="KW-1185">Reference proteome</keyword>
<dbReference type="Proteomes" id="UP000604481">
    <property type="component" value="Unassembled WGS sequence"/>
</dbReference>
<dbReference type="EMBL" id="JADFUA010000001">
    <property type="protein sequence ID" value="MBE9608166.1"/>
    <property type="molecule type" value="Genomic_DNA"/>
</dbReference>
<organism evidence="2 3">
    <name type="scientific">Chitinilyticum piscinae</name>
    <dbReference type="NCBI Taxonomy" id="2866724"/>
    <lineage>
        <taxon>Bacteria</taxon>
        <taxon>Pseudomonadati</taxon>
        <taxon>Pseudomonadota</taxon>
        <taxon>Betaproteobacteria</taxon>
        <taxon>Neisseriales</taxon>
        <taxon>Chitinibacteraceae</taxon>
        <taxon>Chitinilyticum</taxon>
    </lineage>
</organism>
<dbReference type="RefSeq" id="WP_194114665.1">
    <property type="nucleotide sequence ID" value="NZ_JADFUA010000001.1"/>
</dbReference>
<keyword evidence="1" id="KW-0732">Signal</keyword>
<dbReference type="GO" id="GO:0015473">
    <property type="term" value="F:fimbrial usher porin activity"/>
    <property type="evidence" value="ECO:0007669"/>
    <property type="project" value="InterPro"/>
</dbReference>
<dbReference type="GO" id="GO:0009279">
    <property type="term" value="C:cell outer membrane"/>
    <property type="evidence" value="ECO:0007669"/>
    <property type="project" value="TreeGrafter"/>
</dbReference>
<evidence type="ECO:0000256" key="1">
    <source>
        <dbReference type="SAM" id="SignalP"/>
    </source>
</evidence>
<proteinExistence type="predicted"/>
<feature type="signal peptide" evidence="1">
    <location>
        <begin position="1"/>
        <end position="19"/>
    </location>
</feature>
<dbReference type="InterPro" id="IPR000015">
    <property type="entry name" value="Fimb_usher"/>
</dbReference>
<evidence type="ECO:0000313" key="2">
    <source>
        <dbReference type="EMBL" id="MBE9608166.1"/>
    </source>
</evidence>
<feature type="chain" id="PRO_5035145442" evidence="1">
    <location>
        <begin position="20"/>
        <end position="761"/>
    </location>
</feature>
<reference evidence="2 3" key="1">
    <citation type="submission" date="2020-10" db="EMBL/GenBank/DDBJ databases">
        <title>The genome sequence of Chitinilyticum litopenaei 4Y14.</title>
        <authorList>
            <person name="Liu Y."/>
        </authorList>
    </citation>
    <scope>NUCLEOTIDE SEQUENCE [LARGE SCALE GENOMIC DNA]</scope>
    <source>
        <strain evidence="2 3">4Y14</strain>
    </source>
</reference>
<dbReference type="Gene3D" id="2.60.40.2610">
    <property type="entry name" value="Outer membrane usher protein FimD, plug domain"/>
    <property type="match status" value="1"/>
</dbReference>
<accession>A0A8J7FPG4</accession>
<gene>
    <name evidence="2" type="ORF">INR99_02280</name>
</gene>
<name>A0A8J7FPG4_9NEIS</name>
<dbReference type="InterPro" id="IPR042186">
    <property type="entry name" value="FimD_plug_dom"/>
</dbReference>
<dbReference type="PANTHER" id="PTHR30451:SF5">
    <property type="entry name" value="SLR0019 PROTEIN"/>
    <property type="match status" value="1"/>
</dbReference>
<dbReference type="PANTHER" id="PTHR30451">
    <property type="entry name" value="OUTER MEMBRANE USHER PROTEIN"/>
    <property type="match status" value="1"/>
</dbReference>
<dbReference type="GO" id="GO:0009297">
    <property type="term" value="P:pilus assembly"/>
    <property type="evidence" value="ECO:0007669"/>
    <property type="project" value="InterPro"/>
</dbReference>